<evidence type="ECO:0000313" key="2">
    <source>
        <dbReference type="Proteomes" id="UP000029736"/>
    </source>
</evidence>
<accession>A0A098S4L7</accession>
<evidence type="ECO:0000313" key="1">
    <source>
        <dbReference type="EMBL" id="KGE86137.1"/>
    </source>
</evidence>
<name>A0A098S4L7_9BACT</name>
<dbReference type="CDD" id="cd00146">
    <property type="entry name" value="PKD"/>
    <property type="match status" value="1"/>
</dbReference>
<sequence length="221" mass="24113">MTCCLAGLIFAGCKKENNGNGDGQPPILLVNGTDVYEDTLKVSAGQLMELSYSIEDDQNDHTLSMSKLNGAVVRSGDFILNNARIEESPKTGTLTLQALEEGTHSFVLSAEDPFGASGTALVEILAIGNYKPVAALVAEQVDEVAPYHMRFDAKQSFDQDGNWGGEIMAYEFTLEGIYTVETERSELDYIYPGPGTYAVQVRVKDNDGAWSEPVRRQFVVE</sequence>
<organism evidence="1 2">
    <name type="scientific">Phaeodactylibacter xiamenensis</name>
    <dbReference type="NCBI Taxonomy" id="1524460"/>
    <lineage>
        <taxon>Bacteria</taxon>
        <taxon>Pseudomonadati</taxon>
        <taxon>Bacteroidota</taxon>
        <taxon>Saprospiria</taxon>
        <taxon>Saprospirales</taxon>
        <taxon>Haliscomenobacteraceae</taxon>
        <taxon>Phaeodactylibacter</taxon>
    </lineage>
</organism>
<gene>
    <name evidence="1" type="ORF">IX84_23690</name>
</gene>
<protein>
    <recommendedName>
        <fullName evidence="3">PKD domain-containing protein</fullName>
    </recommendedName>
</protein>
<dbReference type="Gene3D" id="2.60.40.10">
    <property type="entry name" value="Immunoglobulins"/>
    <property type="match status" value="1"/>
</dbReference>
<dbReference type="SUPFAM" id="SSF49299">
    <property type="entry name" value="PKD domain"/>
    <property type="match status" value="1"/>
</dbReference>
<reference evidence="1 2" key="1">
    <citation type="journal article" date="2014" name="Int. J. Syst. Evol. Microbiol.">
        <title>Phaeodactylibacter xiamenensis gen. nov., sp. nov., a member of the family Saprospiraceae isolated from the marine alga Phaeodactylum tricornutum.</title>
        <authorList>
            <person name="Chen Z.Jr."/>
            <person name="Lei X."/>
            <person name="Lai Q."/>
            <person name="Li Y."/>
            <person name="Zhang B."/>
            <person name="Zhang J."/>
            <person name="Zhang H."/>
            <person name="Yang L."/>
            <person name="Zheng W."/>
            <person name="Tian Y."/>
            <person name="Yu Z."/>
            <person name="Xu H.Jr."/>
            <person name="Zheng T."/>
        </authorList>
    </citation>
    <scope>NUCLEOTIDE SEQUENCE [LARGE SCALE GENOMIC DNA]</scope>
    <source>
        <strain evidence="1 2">KD52</strain>
    </source>
</reference>
<dbReference type="InterPro" id="IPR035986">
    <property type="entry name" value="PKD_dom_sf"/>
</dbReference>
<comment type="caution">
    <text evidence="1">The sequence shown here is derived from an EMBL/GenBank/DDBJ whole genome shotgun (WGS) entry which is preliminary data.</text>
</comment>
<dbReference type="STRING" id="1524460.IX84_23690"/>
<dbReference type="EMBL" id="JPOS01000082">
    <property type="protein sequence ID" value="KGE86137.1"/>
    <property type="molecule type" value="Genomic_DNA"/>
</dbReference>
<dbReference type="InterPro" id="IPR013783">
    <property type="entry name" value="Ig-like_fold"/>
</dbReference>
<dbReference type="AlphaFoldDB" id="A0A098S4L7"/>
<keyword evidence="2" id="KW-1185">Reference proteome</keyword>
<evidence type="ECO:0008006" key="3">
    <source>
        <dbReference type="Google" id="ProtNLM"/>
    </source>
</evidence>
<proteinExistence type="predicted"/>
<dbReference type="Proteomes" id="UP000029736">
    <property type="component" value="Unassembled WGS sequence"/>
</dbReference>